<dbReference type="Proteomes" id="UP001497383">
    <property type="component" value="Chromosome 4"/>
</dbReference>
<dbReference type="RefSeq" id="XP_066830149.1">
    <property type="nucleotide sequence ID" value="XM_066973297.1"/>
</dbReference>
<reference evidence="2 3" key="1">
    <citation type="submission" date="2024-03" db="EMBL/GenBank/DDBJ databases">
        <authorList>
            <person name="Brejova B."/>
        </authorList>
    </citation>
    <scope>NUCLEOTIDE SEQUENCE [LARGE SCALE GENOMIC DNA]</scope>
    <source>
        <strain evidence="2 3">CBS 14171</strain>
    </source>
</reference>
<name>A0ABP0ZRU9_9ASCO</name>
<feature type="region of interest" description="Disordered" evidence="1">
    <location>
        <begin position="1"/>
        <end position="140"/>
    </location>
</feature>
<evidence type="ECO:0008006" key="4">
    <source>
        <dbReference type="Google" id="ProtNLM"/>
    </source>
</evidence>
<feature type="compositionally biased region" description="Polar residues" evidence="1">
    <location>
        <begin position="60"/>
        <end position="73"/>
    </location>
</feature>
<evidence type="ECO:0000256" key="1">
    <source>
        <dbReference type="SAM" id="MobiDB-lite"/>
    </source>
</evidence>
<organism evidence="2 3">
    <name type="scientific">Lodderomyces beijingensis</name>
    <dbReference type="NCBI Taxonomy" id="1775926"/>
    <lineage>
        <taxon>Eukaryota</taxon>
        <taxon>Fungi</taxon>
        <taxon>Dikarya</taxon>
        <taxon>Ascomycota</taxon>
        <taxon>Saccharomycotina</taxon>
        <taxon>Pichiomycetes</taxon>
        <taxon>Debaryomycetaceae</taxon>
        <taxon>Candida/Lodderomyces clade</taxon>
        <taxon>Lodderomyces</taxon>
    </lineage>
</organism>
<sequence length="229" mass="25695">MHTSQDHANPPHAKSSSISSISSVSSIETNNSTKDLIKNMSPTAMSNANTPQQQPPQTTNKLPQSVASKTNFYNDLDAKSRDATNVKKNKPIKFTVRKVSHEPINSGNPNYSFKPSQNKNSPQGSAVGTSDHQDSSKLKSKLKSAQSKYCDYEVRVIKIQKEIEFLTQLLPPYNVEIDYSTRVKINKAIEKLKNKQDEVEKKKYTLGMTISRLTRGYEGGEIWVRKFDS</sequence>
<feature type="compositionally biased region" description="Low complexity" evidence="1">
    <location>
        <begin position="50"/>
        <end position="59"/>
    </location>
</feature>
<gene>
    <name evidence="2" type="ORF">LODBEIA_P32110</name>
</gene>
<feature type="compositionally biased region" description="Basic and acidic residues" evidence="1">
    <location>
        <begin position="76"/>
        <end position="85"/>
    </location>
</feature>
<dbReference type="GeneID" id="92208407"/>
<dbReference type="EMBL" id="OZ022408">
    <property type="protein sequence ID" value="CAK9438987.1"/>
    <property type="molecule type" value="Genomic_DNA"/>
</dbReference>
<feature type="compositionally biased region" description="Basic residues" evidence="1">
    <location>
        <begin position="87"/>
        <end position="98"/>
    </location>
</feature>
<proteinExistence type="predicted"/>
<keyword evidence="3" id="KW-1185">Reference proteome</keyword>
<protein>
    <recommendedName>
        <fullName evidence="4">BHLH domain-containing protein</fullName>
    </recommendedName>
</protein>
<feature type="compositionally biased region" description="Polar residues" evidence="1">
    <location>
        <begin position="28"/>
        <end position="49"/>
    </location>
</feature>
<feature type="compositionally biased region" description="Polar residues" evidence="1">
    <location>
        <begin position="103"/>
        <end position="130"/>
    </location>
</feature>
<evidence type="ECO:0000313" key="2">
    <source>
        <dbReference type="EMBL" id="CAK9438987.1"/>
    </source>
</evidence>
<evidence type="ECO:0000313" key="3">
    <source>
        <dbReference type="Proteomes" id="UP001497383"/>
    </source>
</evidence>
<feature type="compositionally biased region" description="Low complexity" evidence="1">
    <location>
        <begin position="15"/>
        <end position="27"/>
    </location>
</feature>
<accession>A0ABP0ZRU9</accession>